<proteinExistence type="predicted"/>
<dbReference type="InterPro" id="IPR050300">
    <property type="entry name" value="GDXG_lipolytic_enzyme"/>
</dbReference>
<dbReference type="Gene3D" id="3.40.50.1820">
    <property type="entry name" value="alpha/beta hydrolase"/>
    <property type="match status" value="1"/>
</dbReference>
<dbReference type="PANTHER" id="PTHR48081">
    <property type="entry name" value="AB HYDROLASE SUPERFAMILY PROTEIN C4A8.06C"/>
    <property type="match status" value="1"/>
</dbReference>
<keyword evidence="1 3" id="KW-0378">Hydrolase</keyword>
<dbReference type="OrthoDB" id="5354320at2759"/>
<evidence type="ECO:0000259" key="2">
    <source>
        <dbReference type="Pfam" id="PF07859"/>
    </source>
</evidence>
<feature type="domain" description="Alpha/beta hydrolase fold-3" evidence="2">
    <location>
        <begin position="128"/>
        <end position="370"/>
    </location>
</feature>
<dbReference type="EMBL" id="ML732332">
    <property type="protein sequence ID" value="KAB8069664.1"/>
    <property type="molecule type" value="Genomic_DNA"/>
</dbReference>
<protein>
    <submittedName>
        <fullName evidence="3">Alpha/beta-hydrolase</fullName>
    </submittedName>
</protein>
<gene>
    <name evidence="3" type="ORF">BDV29DRAFT_182355</name>
</gene>
<dbReference type="AlphaFoldDB" id="A0A5N5WR73"/>
<dbReference type="SUPFAM" id="SSF53474">
    <property type="entry name" value="alpha/beta-Hydrolases"/>
    <property type="match status" value="1"/>
</dbReference>
<dbReference type="Proteomes" id="UP000326565">
    <property type="component" value="Unassembled WGS sequence"/>
</dbReference>
<dbReference type="InterPro" id="IPR029058">
    <property type="entry name" value="AB_hydrolase_fold"/>
</dbReference>
<name>A0A5N5WR73_9EURO</name>
<sequence length="460" mass="51100">MDTAEGQKKAVLAFRKGFKSAPWVPISKMQAQSFRERPLKGSVLVSKVEIPRPDADEGEALRNKLWDLYNAKSEGVEKLDPPAPCASYTGEWIGVRKDVKDPNAPQPDMNAQEVFDAIQQNSTSDVTLFYLSGGAWFRAGPPGSRPLTKYLSEHTGSRVFTFQYRLVPQFTLPTLVLDVLVAYFYLLSPPPGSFHKPVDPKKLILVGESGGAILHLHLLQFLQSLLRSTGASGSRTPTIRFNNRDIPIVVPKACAFISPGSDLALSLPSVKKFQAFEWLSEGAPWLQPKFPADSIWPANPPRGDLHCDNSALCHPLVDPSTWTDWEGLPPIWIAAGEETYADGIKFLAKNIWKSGVPITFVQYENMPHVWNVVMPFLPQSRHVMKSWAGACRELGAWAPEGNARKSAAYFVKLGKLHMVPIAFEGLVELPDDEILRKMRAARDELAKFVWKGPETGYAKL</sequence>
<accession>A0A5N5WR73</accession>
<evidence type="ECO:0000313" key="3">
    <source>
        <dbReference type="EMBL" id="KAB8069664.1"/>
    </source>
</evidence>
<dbReference type="PANTHER" id="PTHR48081:SF8">
    <property type="entry name" value="ALPHA_BETA HYDROLASE FOLD-3 DOMAIN-CONTAINING PROTEIN-RELATED"/>
    <property type="match status" value="1"/>
</dbReference>
<dbReference type="Pfam" id="PF07859">
    <property type="entry name" value="Abhydrolase_3"/>
    <property type="match status" value="1"/>
</dbReference>
<dbReference type="InterPro" id="IPR013094">
    <property type="entry name" value="AB_hydrolase_3"/>
</dbReference>
<keyword evidence="4" id="KW-1185">Reference proteome</keyword>
<organism evidence="3 4">
    <name type="scientific">Aspergillus leporis</name>
    <dbReference type="NCBI Taxonomy" id="41062"/>
    <lineage>
        <taxon>Eukaryota</taxon>
        <taxon>Fungi</taxon>
        <taxon>Dikarya</taxon>
        <taxon>Ascomycota</taxon>
        <taxon>Pezizomycotina</taxon>
        <taxon>Eurotiomycetes</taxon>
        <taxon>Eurotiomycetidae</taxon>
        <taxon>Eurotiales</taxon>
        <taxon>Aspergillaceae</taxon>
        <taxon>Aspergillus</taxon>
        <taxon>Aspergillus subgen. Circumdati</taxon>
    </lineage>
</organism>
<evidence type="ECO:0000256" key="1">
    <source>
        <dbReference type="ARBA" id="ARBA00022801"/>
    </source>
</evidence>
<reference evidence="3 4" key="1">
    <citation type="submission" date="2019-04" db="EMBL/GenBank/DDBJ databases">
        <title>Friends and foes A comparative genomics study of 23 Aspergillus species from section Flavi.</title>
        <authorList>
            <consortium name="DOE Joint Genome Institute"/>
            <person name="Kjaerbolling I."/>
            <person name="Vesth T."/>
            <person name="Frisvad J.C."/>
            <person name="Nybo J.L."/>
            <person name="Theobald S."/>
            <person name="Kildgaard S."/>
            <person name="Isbrandt T."/>
            <person name="Kuo A."/>
            <person name="Sato A."/>
            <person name="Lyhne E.K."/>
            <person name="Kogle M.E."/>
            <person name="Wiebenga A."/>
            <person name="Kun R.S."/>
            <person name="Lubbers R.J."/>
            <person name="Makela M.R."/>
            <person name="Barry K."/>
            <person name="Chovatia M."/>
            <person name="Clum A."/>
            <person name="Daum C."/>
            <person name="Haridas S."/>
            <person name="He G."/>
            <person name="LaButti K."/>
            <person name="Lipzen A."/>
            <person name="Mondo S."/>
            <person name="Riley R."/>
            <person name="Salamov A."/>
            <person name="Simmons B.A."/>
            <person name="Magnuson J.K."/>
            <person name="Henrissat B."/>
            <person name="Mortensen U.H."/>
            <person name="Larsen T.O."/>
            <person name="Devries R.P."/>
            <person name="Grigoriev I.V."/>
            <person name="Machida M."/>
            <person name="Baker S.E."/>
            <person name="Andersen M.R."/>
        </authorList>
    </citation>
    <scope>NUCLEOTIDE SEQUENCE [LARGE SCALE GENOMIC DNA]</scope>
    <source>
        <strain evidence="3 4">CBS 151.66</strain>
    </source>
</reference>
<dbReference type="GO" id="GO:0016787">
    <property type="term" value="F:hydrolase activity"/>
    <property type="evidence" value="ECO:0007669"/>
    <property type="project" value="UniProtKB-KW"/>
</dbReference>
<evidence type="ECO:0000313" key="4">
    <source>
        <dbReference type="Proteomes" id="UP000326565"/>
    </source>
</evidence>